<dbReference type="EMBL" id="APAU02000064">
    <property type="protein sequence ID" value="EUB58310.1"/>
    <property type="molecule type" value="Genomic_DNA"/>
</dbReference>
<dbReference type="AlphaFoldDB" id="W6UB37"/>
<dbReference type="CTD" id="36342552"/>
<dbReference type="GeneID" id="36342552"/>
<organism evidence="3 4">
    <name type="scientific">Echinococcus granulosus</name>
    <name type="common">Hydatid tapeworm</name>
    <dbReference type="NCBI Taxonomy" id="6210"/>
    <lineage>
        <taxon>Eukaryota</taxon>
        <taxon>Metazoa</taxon>
        <taxon>Spiralia</taxon>
        <taxon>Lophotrochozoa</taxon>
        <taxon>Platyhelminthes</taxon>
        <taxon>Cestoda</taxon>
        <taxon>Eucestoda</taxon>
        <taxon>Cyclophyllidea</taxon>
        <taxon>Taeniidae</taxon>
        <taxon>Echinococcus</taxon>
        <taxon>Echinococcus granulosus group</taxon>
    </lineage>
</organism>
<evidence type="ECO:0000313" key="3">
    <source>
        <dbReference type="EMBL" id="EUB58310.1"/>
    </source>
</evidence>
<protein>
    <submittedName>
        <fullName evidence="3">Uncharacterized protein</fullName>
    </submittedName>
</protein>
<keyword evidence="2" id="KW-0472">Membrane</keyword>
<dbReference type="OrthoDB" id="6258424at2759"/>
<sequence length="187" mass="19996">MSQQLQIAPLQAFINVVTLGFLATVVGIKGLLEVRTDAHVWSSSVDMRFDLRCSVIPTAATANATTTTAAAANTATAGSALTSTPRINSQERQTSPSQQEGSWSQRLSDQWNLDNVRPTPAALDLSFKAFSATKRAVSSVLLASPIQLKATLFDPTVTYTTFVVESCYATSVATTSEVMHVEIINRG</sequence>
<gene>
    <name evidence="3" type="ORF">EGR_06837</name>
</gene>
<keyword evidence="4" id="KW-1185">Reference proteome</keyword>
<evidence type="ECO:0000256" key="2">
    <source>
        <dbReference type="SAM" id="Phobius"/>
    </source>
</evidence>
<dbReference type="RefSeq" id="XP_024349506.1">
    <property type="nucleotide sequence ID" value="XM_024496086.1"/>
</dbReference>
<feature type="transmembrane region" description="Helical" evidence="2">
    <location>
        <begin position="12"/>
        <end position="32"/>
    </location>
</feature>
<feature type="compositionally biased region" description="Polar residues" evidence="1">
    <location>
        <begin position="79"/>
        <end position="104"/>
    </location>
</feature>
<name>W6UB37_ECHGR</name>
<accession>W6UB37</accession>
<dbReference type="STRING" id="6210.W6UB37"/>
<keyword evidence="2" id="KW-0812">Transmembrane</keyword>
<dbReference type="KEGG" id="egl:EGR_06837"/>
<dbReference type="Proteomes" id="UP000019149">
    <property type="component" value="Unassembled WGS sequence"/>
</dbReference>
<keyword evidence="2" id="KW-1133">Transmembrane helix</keyword>
<comment type="caution">
    <text evidence="3">The sequence shown here is derived from an EMBL/GenBank/DDBJ whole genome shotgun (WGS) entry which is preliminary data.</text>
</comment>
<evidence type="ECO:0000256" key="1">
    <source>
        <dbReference type="SAM" id="MobiDB-lite"/>
    </source>
</evidence>
<reference evidence="3 4" key="1">
    <citation type="journal article" date="2013" name="Nat. Genet.">
        <title>The genome of the hydatid tapeworm Echinococcus granulosus.</title>
        <authorList>
            <person name="Zheng H."/>
            <person name="Zhang W."/>
            <person name="Zhang L."/>
            <person name="Zhang Z."/>
            <person name="Li J."/>
            <person name="Lu G."/>
            <person name="Zhu Y."/>
            <person name="Wang Y."/>
            <person name="Huang Y."/>
            <person name="Liu J."/>
            <person name="Kang H."/>
            <person name="Chen J."/>
            <person name="Wang L."/>
            <person name="Chen A."/>
            <person name="Yu S."/>
            <person name="Gao Z."/>
            <person name="Jin L."/>
            <person name="Gu W."/>
            <person name="Wang Z."/>
            <person name="Zhao L."/>
            <person name="Shi B."/>
            <person name="Wen H."/>
            <person name="Lin R."/>
            <person name="Jones M.K."/>
            <person name="Brejova B."/>
            <person name="Vinar T."/>
            <person name="Zhao G."/>
            <person name="McManus D.P."/>
            <person name="Chen Z."/>
            <person name="Zhou Y."/>
            <person name="Wang S."/>
        </authorList>
    </citation>
    <scope>NUCLEOTIDE SEQUENCE [LARGE SCALE GENOMIC DNA]</scope>
</reference>
<feature type="region of interest" description="Disordered" evidence="1">
    <location>
        <begin position="75"/>
        <end position="104"/>
    </location>
</feature>
<evidence type="ECO:0000313" key="4">
    <source>
        <dbReference type="Proteomes" id="UP000019149"/>
    </source>
</evidence>
<proteinExistence type="predicted"/>